<keyword evidence="5 6" id="KW-0804">Transcription</keyword>
<dbReference type="NCBIfam" id="TIGR02937">
    <property type="entry name" value="sigma70-ECF"/>
    <property type="match status" value="1"/>
</dbReference>
<dbReference type="PANTHER" id="PTHR43133:SF51">
    <property type="entry name" value="RNA POLYMERASE SIGMA FACTOR"/>
    <property type="match status" value="1"/>
</dbReference>
<organism evidence="8 9">
    <name type="scientific">Gimesia chilikensis</name>
    <dbReference type="NCBI Taxonomy" id="2605989"/>
    <lineage>
        <taxon>Bacteria</taxon>
        <taxon>Pseudomonadati</taxon>
        <taxon>Planctomycetota</taxon>
        <taxon>Planctomycetia</taxon>
        <taxon>Planctomycetales</taxon>
        <taxon>Planctomycetaceae</taxon>
        <taxon>Gimesia</taxon>
    </lineage>
</organism>
<dbReference type="Proteomes" id="UP000320421">
    <property type="component" value="Chromosome"/>
</dbReference>
<evidence type="ECO:0000256" key="6">
    <source>
        <dbReference type="RuleBase" id="RU000716"/>
    </source>
</evidence>
<keyword evidence="9" id="KW-1185">Reference proteome</keyword>
<accession>A0A517PQF8</accession>
<comment type="similarity">
    <text evidence="1 6">Belongs to the sigma-70 factor family. ECF subfamily.</text>
</comment>
<dbReference type="GO" id="GO:0003677">
    <property type="term" value="F:DNA binding"/>
    <property type="evidence" value="ECO:0007669"/>
    <property type="project" value="UniProtKB-KW"/>
</dbReference>
<dbReference type="Pfam" id="PF04542">
    <property type="entry name" value="Sigma70_r2"/>
    <property type="match status" value="1"/>
</dbReference>
<dbReference type="InterPro" id="IPR000838">
    <property type="entry name" value="RNA_pol_sigma70_ECF_CS"/>
</dbReference>
<evidence type="ECO:0000259" key="7">
    <source>
        <dbReference type="Pfam" id="PF04542"/>
    </source>
</evidence>
<dbReference type="AlphaFoldDB" id="A0A517PQF8"/>
<dbReference type="OrthoDB" id="9784984at2"/>
<sequence>MYNPFLEADDDARQDIELVERARNGDRAALEALILRHQAWIYNIAVRMVFQPHDAEEVTQEVLLKAITRLSTFEGKSQFRTWLYRITVNHILNMKRRGGETEPHTFSSYAAAINNIPDLDLPDPKTVPVEIPLLVEEAKIACMTGMLLCLDRRQRLIFTLGEIFGVSDRVGSEIMEMSADSFRQNLSRARRDLYQFMQNQCGLVNEKNPCRCPKKTKGFINEGHVDPEHLLFVPEHFERINEVASGTVREIEDAVDRQYAALQRSYPFLQPDNPARWLQEILEQPGIRTALHLN</sequence>
<dbReference type="InterPro" id="IPR014284">
    <property type="entry name" value="RNA_pol_sigma-70_dom"/>
</dbReference>
<evidence type="ECO:0000256" key="1">
    <source>
        <dbReference type="ARBA" id="ARBA00010641"/>
    </source>
</evidence>
<evidence type="ECO:0000313" key="8">
    <source>
        <dbReference type="EMBL" id="QDT21598.1"/>
    </source>
</evidence>
<dbReference type="SUPFAM" id="SSF88659">
    <property type="entry name" value="Sigma3 and sigma4 domains of RNA polymerase sigma factors"/>
    <property type="match status" value="1"/>
</dbReference>
<keyword evidence="4 6" id="KW-0238">DNA-binding</keyword>
<dbReference type="InterPro" id="IPR013325">
    <property type="entry name" value="RNA_pol_sigma_r2"/>
</dbReference>
<dbReference type="GO" id="GO:0016987">
    <property type="term" value="F:sigma factor activity"/>
    <property type="evidence" value="ECO:0007669"/>
    <property type="project" value="UniProtKB-KW"/>
</dbReference>
<name>A0A517PQF8_9PLAN</name>
<dbReference type="GO" id="GO:0006352">
    <property type="term" value="P:DNA-templated transcription initiation"/>
    <property type="evidence" value="ECO:0007669"/>
    <property type="project" value="InterPro"/>
</dbReference>
<protein>
    <recommendedName>
        <fullName evidence="6">RNA polymerase sigma factor</fullName>
    </recommendedName>
</protein>
<evidence type="ECO:0000256" key="2">
    <source>
        <dbReference type="ARBA" id="ARBA00023015"/>
    </source>
</evidence>
<keyword evidence="3 6" id="KW-0731">Sigma factor</keyword>
<evidence type="ECO:0000256" key="3">
    <source>
        <dbReference type="ARBA" id="ARBA00023082"/>
    </source>
</evidence>
<dbReference type="Gene3D" id="1.10.1740.10">
    <property type="match status" value="1"/>
</dbReference>
<keyword evidence="2 6" id="KW-0805">Transcription regulation</keyword>
<evidence type="ECO:0000256" key="4">
    <source>
        <dbReference type="ARBA" id="ARBA00023125"/>
    </source>
</evidence>
<dbReference type="SUPFAM" id="SSF88946">
    <property type="entry name" value="Sigma2 domain of RNA polymerase sigma factors"/>
    <property type="match status" value="1"/>
</dbReference>
<dbReference type="InterPro" id="IPR013324">
    <property type="entry name" value="RNA_pol_sigma_r3/r4-like"/>
</dbReference>
<dbReference type="InterPro" id="IPR007627">
    <property type="entry name" value="RNA_pol_sigma70_r2"/>
</dbReference>
<proteinExistence type="inferred from homology"/>
<dbReference type="RefSeq" id="WP_145186160.1">
    <property type="nucleotide sequence ID" value="NZ_CP036266.1"/>
</dbReference>
<dbReference type="PANTHER" id="PTHR43133">
    <property type="entry name" value="RNA POLYMERASE ECF-TYPE SIGMA FACTO"/>
    <property type="match status" value="1"/>
</dbReference>
<dbReference type="PROSITE" id="PS01063">
    <property type="entry name" value="SIGMA70_ECF"/>
    <property type="match status" value="1"/>
</dbReference>
<dbReference type="InterPro" id="IPR039425">
    <property type="entry name" value="RNA_pol_sigma-70-like"/>
</dbReference>
<feature type="domain" description="RNA polymerase sigma-70 region 2" evidence="7">
    <location>
        <begin position="33"/>
        <end position="98"/>
    </location>
</feature>
<gene>
    <name evidence="8" type="primary">rpoE_5</name>
    <name evidence="8" type="ORF">HG66A1_34010</name>
</gene>
<evidence type="ECO:0000256" key="5">
    <source>
        <dbReference type="ARBA" id="ARBA00023163"/>
    </source>
</evidence>
<dbReference type="EMBL" id="CP036266">
    <property type="protein sequence ID" value="QDT21598.1"/>
    <property type="molecule type" value="Genomic_DNA"/>
</dbReference>
<reference evidence="8 9" key="1">
    <citation type="submission" date="2019-02" db="EMBL/GenBank/DDBJ databases">
        <title>Deep-cultivation of Planctomycetes and their phenomic and genomic characterization uncovers novel biology.</title>
        <authorList>
            <person name="Wiegand S."/>
            <person name="Jogler M."/>
            <person name="Boedeker C."/>
            <person name="Pinto D."/>
            <person name="Vollmers J."/>
            <person name="Rivas-Marin E."/>
            <person name="Kohn T."/>
            <person name="Peeters S.H."/>
            <person name="Heuer A."/>
            <person name="Rast P."/>
            <person name="Oberbeckmann S."/>
            <person name="Bunk B."/>
            <person name="Jeske O."/>
            <person name="Meyerdierks A."/>
            <person name="Storesund J.E."/>
            <person name="Kallscheuer N."/>
            <person name="Luecker S."/>
            <person name="Lage O.M."/>
            <person name="Pohl T."/>
            <person name="Merkel B.J."/>
            <person name="Hornburger P."/>
            <person name="Mueller R.-W."/>
            <person name="Bruemmer F."/>
            <person name="Labrenz M."/>
            <person name="Spormann A.M."/>
            <person name="Op den Camp H."/>
            <person name="Overmann J."/>
            <person name="Amann R."/>
            <person name="Jetten M.S.M."/>
            <person name="Mascher T."/>
            <person name="Medema M.H."/>
            <person name="Devos D.P."/>
            <person name="Kaster A.-K."/>
            <person name="Ovreas L."/>
            <person name="Rohde M."/>
            <person name="Galperin M.Y."/>
            <person name="Jogler C."/>
        </authorList>
    </citation>
    <scope>NUCLEOTIDE SEQUENCE [LARGE SCALE GENOMIC DNA]</scope>
    <source>
        <strain evidence="8 9">HG66A1</strain>
    </source>
</reference>
<evidence type="ECO:0000313" key="9">
    <source>
        <dbReference type="Proteomes" id="UP000320421"/>
    </source>
</evidence>